<reference evidence="3" key="1">
    <citation type="journal article" date="2017" name="Genome Biol.">
        <title>Comparative genomics reveals high biological diversity and specific adaptations in the industrially and medically important fungal genus Aspergillus.</title>
        <authorList>
            <person name="de Vries R.P."/>
            <person name="Riley R."/>
            <person name="Wiebenga A."/>
            <person name="Aguilar-Osorio G."/>
            <person name="Amillis S."/>
            <person name="Uchima C.A."/>
            <person name="Anderluh G."/>
            <person name="Asadollahi M."/>
            <person name="Askin M."/>
            <person name="Barry K."/>
            <person name="Battaglia E."/>
            <person name="Bayram O."/>
            <person name="Benocci T."/>
            <person name="Braus-Stromeyer S.A."/>
            <person name="Caldana C."/>
            <person name="Canovas D."/>
            <person name="Cerqueira G.C."/>
            <person name="Chen F."/>
            <person name="Chen W."/>
            <person name="Choi C."/>
            <person name="Clum A."/>
            <person name="Dos Santos R.A."/>
            <person name="Damasio A.R."/>
            <person name="Diallinas G."/>
            <person name="Emri T."/>
            <person name="Fekete E."/>
            <person name="Flipphi M."/>
            <person name="Freyberg S."/>
            <person name="Gallo A."/>
            <person name="Gournas C."/>
            <person name="Habgood R."/>
            <person name="Hainaut M."/>
            <person name="Harispe M.L."/>
            <person name="Henrissat B."/>
            <person name="Hilden K.S."/>
            <person name="Hope R."/>
            <person name="Hossain A."/>
            <person name="Karabika E."/>
            <person name="Karaffa L."/>
            <person name="Karanyi Z."/>
            <person name="Krasevec N."/>
            <person name="Kuo A."/>
            <person name="Kusch H."/>
            <person name="LaButti K."/>
            <person name="Lagendijk E.L."/>
            <person name="Lapidus A."/>
            <person name="Levasseur A."/>
            <person name="Lindquist E."/>
            <person name="Lipzen A."/>
            <person name="Logrieco A.F."/>
            <person name="MacCabe A."/>
            <person name="Maekelae M.R."/>
            <person name="Malavazi I."/>
            <person name="Melin P."/>
            <person name="Meyer V."/>
            <person name="Mielnichuk N."/>
            <person name="Miskei M."/>
            <person name="Molnar A.P."/>
            <person name="Mule G."/>
            <person name="Ngan C.Y."/>
            <person name="Orejas M."/>
            <person name="Orosz E."/>
            <person name="Ouedraogo J.P."/>
            <person name="Overkamp K.M."/>
            <person name="Park H.-S."/>
            <person name="Perrone G."/>
            <person name="Piumi F."/>
            <person name="Punt P.J."/>
            <person name="Ram A.F."/>
            <person name="Ramon A."/>
            <person name="Rauscher S."/>
            <person name="Record E."/>
            <person name="Riano-Pachon D.M."/>
            <person name="Robert V."/>
            <person name="Roehrig J."/>
            <person name="Ruller R."/>
            <person name="Salamov A."/>
            <person name="Salih N.S."/>
            <person name="Samson R.A."/>
            <person name="Sandor E."/>
            <person name="Sanguinetti M."/>
            <person name="Schuetze T."/>
            <person name="Sepcic K."/>
            <person name="Shelest E."/>
            <person name="Sherlock G."/>
            <person name="Sophianopoulou V."/>
            <person name="Squina F.M."/>
            <person name="Sun H."/>
            <person name="Susca A."/>
            <person name="Todd R.B."/>
            <person name="Tsang A."/>
            <person name="Unkles S.E."/>
            <person name="van de Wiele N."/>
            <person name="van Rossen-Uffink D."/>
            <person name="Oliveira J.V."/>
            <person name="Vesth T.C."/>
            <person name="Visser J."/>
            <person name="Yu J.-H."/>
            <person name="Zhou M."/>
            <person name="Andersen M.R."/>
            <person name="Archer D.B."/>
            <person name="Baker S.E."/>
            <person name="Benoit I."/>
            <person name="Brakhage A.A."/>
            <person name="Braus G.H."/>
            <person name="Fischer R."/>
            <person name="Frisvad J.C."/>
            <person name="Goldman G.H."/>
            <person name="Houbraken J."/>
            <person name="Oakley B."/>
            <person name="Pocsi I."/>
            <person name="Scazzocchio C."/>
            <person name="Seiboth B."/>
            <person name="vanKuyk P.A."/>
            <person name="Wortman J."/>
            <person name="Dyer P.S."/>
            <person name="Grigoriev I.V."/>
        </authorList>
    </citation>
    <scope>NUCLEOTIDE SEQUENCE [LARGE SCALE GENOMIC DNA]</scope>
    <source>
        <strain evidence="3">CBS 516.65</strain>
    </source>
</reference>
<evidence type="ECO:0000256" key="1">
    <source>
        <dbReference type="SAM" id="Phobius"/>
    </source>
</evidence>
<dbReference type="RefSeq" id="XP_022399055.1">
    <property type="nucleotide sequence ID" value="XM_022543641.1"/>
</dbReference>
<dbReference type="VEuPathDB" id="FungiDB:ASPGLDRAFT_27208"/>
<name>A0A1L9VEJ4_ASPGL</name>
<proteinExistence type="predicted"/>
<keyword evidence="3" id="KW-1185">Reference proteome</keyword>
<keyword evidence="1" id="KW-0472">Membrane</keyword>
<feature type="transmembrane region" description="Helical" evidence="1">
    <location>
        <begin position="174"/>
        <end position="197"/>
    </location>
</feature>
<organism evidence="2 3">
    <name type="scientific">Aspergillus glaucus CBS 516.65</name>
    <dbReference type="NCBI Taxonomy" id="1160497"/>
    <lineage>
        <taxon>Eukaryota</taxon>
        <taxon>Fungi</taxon>
        <taxon>Dikarya</taxon>
        <taxon>Ascomycota</taxon>
        <taxon>Pezizomycotina</taxon>
        <taxon>Eurotiomycetes</taxon>
        <taxon>Eurotiomycetidae</taxon>
        <taxon>Eurotiales</taxon>
        <taxon>Aspergillaceae</taxon>
        <taxon>Aspergillus</taxon>
        <taxon>Aspergillus subgen. Aspergillus</taxon>
    </lineage>
</organism>
<accession>A0A1L9VEJ4</accession>
<evidence type="ECO:0000313" key="2">
    <source>
        <dbReference type="EMBL" id="OJJ82357.1"/>
    </source>
</evidence>
<keyword evidence="1" id="KW-1133">Transmembrane helix</keyword>
<dbReference type="Proteomes" id="UP000184300">
    <property type="component" value="Unassembled WGS sequence"/>
</dbReference>
<protein>
    <submittedName>
        <fullName evidence="2">Uncharacterized protein</fullName>
    </submittedName>
</protein>
<keyword evidence="1" id="KW-0812">Transmembrane</keyword>
<dbReference type="PANTHER" id="PTHR35395:SF1">
    <property type="entry name" value="DUF6536 DOMAIN-CONTAINING PROTEIN"/>
    <property type="match status" value="1"/>
</dbReference>
<dbReference type="GeneID" id="34459902"/>
<sequence length="273" mass="30390">MFGIIVLGQYNPLMKAMGSIAAKPTSQLLACATESSLSRLVQKSANGTLQKLAPYDCISEYASYYQTKYGSLVLIMENLNMTNSNVSVRPPERIWTDDFVLLTVERVMDTSANEVPYAWMCDNSLATITERQNCPSKISEMSQMQSLSNDWKVHGRKVNYCLAEALPQTRTLEFSFSLALIVIIANLVKVIVIGVTASHLKRAPLLTTGGAVASFIKRPDEVTKGKCLLSRGSVSGPRTKDDQLRYNEKPRRWRSSLSAQRWTACFLSYVLCP</sequence>
<dbReference type="EMBL" id="KV878902">
    <property type="protein sequence ID" value="OJJ82357.1"/>
    <property type="molecule type" value="Genomic_DNA"/>
</dbReference>
<dbReference type="PANTHER" id="PTHR35395">
    <property type="entry name" value="DUF6536 DOMAIN-CONTAINING PROTEIN"/>
    <property type="match status" value="1"/>
</dbReference>
<gene>
    <name evidence="2" type="ORF">ASPGLDRAFT_27208</name>
</gene>
<dbReference type="AlphaFoldDB" id="A0A1L9VEJ4"/>
<dbReference type="OrthoDB" id="5429634at2759"/>
<evidence type="ECO:0000313" key="3">
    <source>
        <dbReference type="Proteomes" id="UP000184300"/>
    </source>
</evidence>
<dbReference type="STRING" id="1160497.A0A1L9VEJ4"/>